<accession>D2A5Y3</accession>
<gene>
    <name evidence="2" type="primary">AUGUSTUS-3.0.2_15091</name>
    <name evidence="2" type="ORF">TcasGA2_TC015091</name>
</gene>
<feature type="transmembrane region" description="Helical" evidence="1">
    <location>
        <begin position="123"/>
        <end position="144"/>
    </location>
</feature>
<evidence type="ECO:0000256" key="1">
    <source>
        <dbReference type="SAM" id="Phobius"/>
    </source>
</evidence>
<evidence type="ECO:0000313" key="3">
    <source>
        <dbReference type="Proteomes" id="UP000007266"/>
    </source>
</evidence>
<dbReference type="PhylomeDB" id="D2A5Y3"/>
<feature type="transmembrane region" description="Helical" evidence="1">
    <location>
        <begin position="78"/>
        <end position="103"/>
    </location>
</feature>
<feature type="transmembrane region" description="Helical" evidence="1">
    <location>
        <begin position="41"/>
        <end position="66"/>
    </location>
</feature>
<keyword evidence="1" id="KW-0812">Transmembrane</keyword>
<dbReference type="AlphaFoldDB" id="D2A5Y3"/>
<keyword evidence="3" id="KW-1185">Reference proteome</keyword>
<name>D2A5Y3_TRICA</name>
<dbReference type="HOGENOM" id="CLU_399757_0_0_1"/>
<dbReference type="Proteomes" id="UP000007266">
    <property type="component" value="Linkage group 6"/>
</dbReference>
<reference evidence="2 3" key="1">
    <citation type="journal article" date="2008" name="Nature">
        <title>The genome of the model beetle and pest Tribolium castaneum.</title>
        <authorList>
            <consortium name="Tribolium Genome Sequencing Consortium"/>
            <person name="Richards S."/>
            <person name="Gibbs R.A."/>
            <person name="Weinstock G.M."/>
            <person name="Brown S.J."/>
            <person name="Denell R."/>
            <person name="Beeman R.W."/>
            <person name="Gibbs R."/>
            <person name="Beeman R.W."/>
            <person name="Brown S.J."/>
            <person name="Bucher G."/>
            <person name="Friedrich M."/>
            <person name="Grimmelikhuijzen C.J."/>
            <person name="Klingler M."/>
            <person name="Lorenzen M."/>
            <person name="Richards S."/>
            <person name="Roth S."/>
            <person name="Schroder R."/>
            <person name="Tautz D."/>
            <person name="Zdobnov E.M."/>
            <person name="Muzny D."/>
            <person name="Gibbs R.A."/>
            <person name="Weinstock G.M."/>
            <person name="Attaway T."/>
            <person name="Bell S."/>
            <person name="Buhay C.J."/>
            <person name="Chandrabose M.N."/>
            <person name="Chavez D."/>
            <person name="Clerk-Blankenburg K.P."/>
            <person name="Cree A."/>
            <person name="Dao M."/>
            <person name="Davis C."/>
            <person name="Chacko J."/>
            <person name="Dinh H."/>
            <person name="Dugan-Rocha S."/>
            <person name="Fowler G."/>
            <person name="Garner T.T."/>
            <person name="Garnes J."/>
            <person name="Gnirke A."/>
            <person name="Hawes A."/>
            <person name="Hernandez J."/>
            <person name="Hines S."/>
            <person name="Holder M."/>
            <person name="Hume J."/>
            <person name="Jhangiani S.N."/>
            <person name="Joshi V."/>
            <person name="Khan Z.M."/>
            <person name="Jackson L."/>
            <person name="Kovar C."/>
            <person name="Kowis A."/>
            <person name="Lee S."/>
            <person name="Lewis L.R."/>
            <person name="Margolis J."/>
            <person name="Morgan M."/>
            <person name="Nazareth L.V."/>
            <person name="Nguyen N."/>
            <person name="Okwuonu G."/>
            <person name="Parker D."/>
            <person name="Richards S."/>
            <person name="Ruiz S.J."/>
            <person name="Santibanez J."/>
            <person name="Savard J."/>
            <person name="Scherer S.E."/>
            <person name="Schneider B."/>
            <person name="Sodergren E."/>
            <person name="Tautz D."/>
            <person name="Vattahil S."/>
            <person name="Villasana D."/>
            <person name="White C.S."/>
            <person name="Wright R."/>
            <person name="Park Y."/>
            <person name="Beeman R.W."/>
            <person name="Lord J."/>
            <person name="Oppert B."/>
            <person name="Lorenzen M."/>
            <person name="Brown S."/>
            <person name="Wang L."/>
            <person name="Savard J."/>
            <person name="Tautz D."/>
            <person name="Richards S."/>
            <person name="Weinstock G."/>
            <person name="Gibbs R.A."/>
            <person name="Liu Y."/>
            <person name="Worley K."/>
            <person name="Weinstock G."/>
            <person name="Elsik C.G."/>
            <person name="Reese J.T."/>
            <person name="Elhaik E."/>
            <person name="Landan G."/>
            <person name="Graur D."/>
            <person name="Arensburger P."/>
            <person name="Atkinson P."/>
            <person name="Beeman R.W."/>
            <person name="Beidler J."/>
            <person name="Brown S.J."/>
            <person name="Demuth J.P."/>
            <person name="Drury D.W."/>
            <person name="Du Y.Z."/>
            <person name="Fujiwara H."/>
            <person name="Lorenzen M."/>
            <person name="Maselli V."/>
            <person name="Osanai M."/>
            <person name="Park Y."/>
            <person name="Robertson H.M."/>
            <person name="Tu Z."/>
            <person name="Wang J.J."/>
            <person name="Wang S."/>
            <person name="Richards S."/>
            <person name="Song H."/>
            <person name="Zhang L."/>
            <person name="Sodergren E."/>
            <person name="Werner D."/>
            <person name="Stanke M."/>
            <person name="Morgenstern B."/>
            <person name="Solovyev V."/>
            <person name="Kosarev P."/>
            <person name="Brown G."/>
            <person name="Chen H.C."/>
            <person name="Ermolaeva O."/>
            <person name="Hlavina W."/>
            <person name="Kapustin Y."/>
            <person name="Kiryutin B."/>
            <person name="Kitts P."/>
            <person name="Maglott D."/>
            <person name="Pruitt K."/>
            <person name="Sapojnikov V."/>
            <person name="Souvorov A."/>
            <person name="Mackey A.J."/>
            <person name="Waterhouse R.M."/>
            <person name="Wyder S."/>
            <person name="Zdobnov E.M."/>
            <person name="Zdobnov E.M."/>
            <person name="Wyder S."/>
            <person name="Kriventseva E.V."/>
            <person name="Kadowaki T."/>
            <person name="Bork P."/>
            <person name="Aranda M."/>
            <person name="Bao R."/>
            <person name="Beermann A."/>
            <person name="Berns N."/>
            <person name="Bolognesi R."/>
            <person name="Bonneton F."/>
            <person name="Bopp D."/>
            <person name="Brown S.J."/>
            <person name="Bucher G."/>
            <person name="Butts T."/>
            <person name="Chaumot A."/>
            <person name="Denell R.E."/>
            <person name="Ferrier D.E."/>
            <person name="Friedrich M."/>
            <person name="Gordon C.M."/>
            <person name="Jindra M."/>
            <person name="Klingler M."/>
            <person name="Lan Q."/>
            <person name="Lattorff H.M."/>
            <person name="Laudet V."/>
            <person name="von Levetsow C."/>
            <person name="Liu Z."/>
            <person name="Lutz R."/>
            <person name="Lynch J.A."/>
            <person name="da Fonseca R.N."/>
            <person name="Posnien N."/>
            <person name="Reuter R."/>
            <person name="Roth S."/>
            <person name="Savard J."/>
            <person name="Schinko J.B."/>
            <person name="Schmitt C."/>
            <person name="Schoppmeier M."/>
            <person name="Schroder R."/>
            <person name="Shippy T.D."/>
            <person name="Simonnet F."/>
            <person name="Marques-Souza H."/>
            <person name="Tautz D."/>
            <person name="Tomoyasu Y."/>
            <person name="Trauner J."/>
            <person name="Van der Zee M."/>
            <person name="Vervoort M."/>
            <person name="Wittkopp N."/>
            <person name="Wimmer E.A."/>
            <person name="Yang X."/>
            <person name="Jones A.K."/>
            <person name="Sattelle D.B."/>
            <person name="Ebert P.R."/>
            <person name="Nelson D."/>
            <person name="Scott J.G."/>
            <person name="Beeman R.W."/>
            <person name="Muthukrishnan S."/>
            <person name="Kramer K.J."/>
            <person name="Arakane Y."/>
            <person name="Beeman R.W."/>
            <person name="Zhu Q."/>
            <person name="Hogenkamp D."/>
            <person name="Dixit R."/>
            <person name="Oppert B."/>
            <person name="Jiang H."/>
            <person name="Zou Z."/>
            <person name="Marshall J."/>
            <person name="Elpidina E."/>
            <person name="Vinokurov K."/>
            <person name="Oppert C."/>
            <person name="Zou Z."/>
            <person name="Evans J."/>
            <person name="Lu Z."/>
            <person name="Zhao P."/>
            <person name="Sumathipala N."/>
            <person name="Altincicek B."/>
            <person name="Vilcinskas A."/>
            <person name="Williams M."/>
            <person name="Hultmark D."/>
            <person name="Hetru C."/>
            <person name="Jiang H."/>
            <person name="Grimmelikhuijzen C.J."/>
            <person name="Hauser F."/>
            <person name="Cazzamali G."/>
            <person name="Williamson M."/>
            <person name="Park Y."/>
            <person name="Li B."/>
            <person name="Tanaka Y."/>
            <person name="Predel R."/>
            <person name="Neupert S."/>
            <person name="Schachtner J."/>
            <person name="Verleyen P."/>
            <person name="Raible F."/>
            <person name="Bork P."/>
            <person name="Friedrich M."/>
            <person name="Walden K.K."/>
            <person name="Robertson H.M."/>
            <person name="Angeli S."/>
            <person name="Foret S."/>
            <person name="Bucher G."/>
            <person name="Schuetz S."/>
            <person name="Maleszka R."/>
            <person name="Wimmer E.A."/>
            <person name="Beeman R.W."/>
            <person name="Lorenzen M."/>
            <person name="Tomoyasu Y."/>
            <person name="Miller S.C."/>
            <person name="Grossmann D."/>
            <person name="Bucher G."/>
        </authorList>
    </citation>
    <scope>NUCLEOTIDE SEQUENCE [LARGE SCALE GENOMIC DNA]</scope>
    <source>
        <strain evidence="2 3">Georgia GA2</strain>
    </source>
</reference>
<proteinExistence type="predicted"/>
<evidence type="ECO:0000313" key="2">
    <source>
        <dbReference type="EMBL" id="EFA05010.1"/>
    </source>
</evidence>
<dbReference type="OrthoDB" id="6369020at2759"/>
<dbReference type="KEGG" id="tca:100141756"/>
<feature type="transmembrane region" description="Helical" evidence="1">
    <location>
        <begin position="170"/>
        <end position="194"/>
    </location>
</feature>
<protein>
    <recommendedName>
        <fullName evidence="4">G-protein coupled receptors family 1 profile domain-containing protein</fullName>
    </recommendedName>
</protein>
<dbReference type="eggNOG" id="ENOG502SDTD">
    <property type="taxonomic scope" value="Eukaryota"/>
</dbReference>
<organism evidence="2 3">
    <name type="scientific">Tribolium castaneum</name>
    <name type="common">Red flour beetle</name>
    <dbReference type="NCBI Taxonomy" id="7070"/>
    <lineage>
        <taxon>Eukaryota</taxon>
        <taxon>Metazoa</taxon>
        <taxon>Ecdysozoa</taxon>
        <taxon>Arthropoda</taxon>
        <taxon>Hexapoda</taxon>
        <taxon>Insecta</taxon>
        <taxon>Pterygota</taxon>
        <taxon>Neoptera</taxon>
        <taxon>Endopterygota</taxon>
        <taxon>Coleoptera</taxon>
        <taxon>Polyphaga</taxon>
        <taxon>Cucujiformia</taxon>
        <taxon>Tenebrionidae</taxon>
        <taxon>Tenebrionidae incertae sedis</taxon>
        <taxon>Tribolium</taxon>
    </lineage>
</organism>
<feature type="transmembrane region" description="Helical" evidence="1">
    <location>
        <begin position="316"/>
        <end position="338"/>
    </location>
</feature>
<dbReference type="EMBL" id="KQ971345">
    <property type="protein sequence ID" value="EFA05010.1"/>
    <property type="molecule type" value="Genomic_DNA"/>
</dbReference>
<keyword evidence="1" id="KW-0472">Membrane</keyword>
<sequence length="689" mass="79483">MLYETKAQFAAVVALPIVTILLVWTSAIFQRNRKSWGPYDIPIVTLLILSILRNLTVLTYTLFVALSQDAINHDYCSALVWIFNSIHTFQASSLTTLAVIGLFSVKLHRKQQHLRQFLTATHVIYHLFCLTTLCACVGVAAILAQPEPPFFRTWSSNPCLFMPFELDLKYNVFIIVLNVFLASVSVIAFMATCFNHFKIKKHGFDYLKKSNSDLSDLSLGNEQKNYYDTYTIQRGDHHLYDGQNQVAWNSDVSNISTTVSSTNSRRPCITQQPVKNDEHRTGLETIHPVLIVCYLFYHLPLIILCIYPGLVDPWDVAGVALWLGLVQDVLIPTGLGIVDSRFCKWVSNVYKCSNNRGGDKLPHVGLDGKFRPFSSPPQSLEVAQNQRVMQTIEHRFPITNGSLYTSIDGRLPVIHNYRRHKDQRGVKTEFSHVRPEQAYQRHNLEYSCRSCEADLCPSHSNLHHLSPQYINKQLNLIQNKNPLTKRTSLSQESLRYIPDTHFYQEQIKNSRNLLRLNKMRLCKSEDSLNDVTRELKFKATPDRVEYSSSDEEYLPENRNFDTLSSQSSYSITTEANCDFEFFQNNKERVVFENKVARPKIQRSSSYMTLEDRNKKRNKKLLRSNSKLSDCTHNIRNKVKSVEYLPNSNASTVFIEDVFYFNYPNQRKWGERNYVGSVPDLKKVFISEYI</sequence>
<feature type="transmembrane region" description="Helical" evidence="1">
    <location>
        <begin position="6"/>
        <end position="29"/>
    </location>
</feature>
<keyword evidence="1" id="KW-1133">Transmembrane helix</keyword>
<feature type="transmembrane region" description="Helical" evidence="1">
    <location>
        <begin position="289"/>
        <end position="310"/>
    </location>
</feature>
<reference evidence="2 3" key="2">
    <citation type="journal article" date="2010" name="Nucleic Acids Res.">
        <title>BeetleBase in 2010: revisions to provide comprehensive genomic information for Tribolium castaneum.</title>
        <authorList>
            <person name="Kim H.S."/>
            <person name="Murphy T."/>
            <person name="Xia J."/>
            <person name="Caragea D."/>
            <person name="Park Y."/>
            <person name="Beeman R.W."/>
            <person name="Lorenzen M.D."/>
            <person name="Butcher S."/>
            <person name="Manak J.R."/>
            <person name="Brown S.J."/>
        </authorList>
    </citation>
    <scope>GENOME REANNOTATION</scope>
    <source>
        <strain evidence="2 3">Georgia GA2</strain>
    </source>
</reference>
<evidence type="ECO:0008006" key="4">
    <source>
        <dbReference type="Google" id="ProtNLM"/>
    </source>
</evidence>
<dbReference type="InParanoid" id="D2A5Y3"/>
<dbReference type="Gene3D" id="1.20.1070.10">
    <property type="entry name" value="Rhodopsin 7-helix transmembrane proteins"/>
    <property type="match status" value="1"/>
</dbReference>